<protein>
    <submittedName>
        <fullName evidence="1">Uncharacterized protein</fullName>
    </submittedName>
</protein>
<gene>
    <name evidence="1" type="ORF">EYF80_030961</name>
</gene>
<proteinExistence type="predicted"/>
<accession>A0A4Z2H1N8</accession>
<sequence>MQLVGYSVRMRGYATGDVSGSHYTCGGEDKVLRLKRCCATWSYTGLKKCVKVKVNYRKRLRDSGPFPKMALASRCRRHNGITLRFLKWERISFSFVKLPDMKKRDSLPPEYINIHT</sequence>
<comment type="caution">
    <text evidence="1">The sequence shown here is derived from an EMBL/GenBank/DDBJ whole genome shotgun (WGS) entry which is preliminary data.</text>
</comment>
<dbReference type="Proteomes" id="UP000314294">
    <property type="component" value="Unassembled WGS sequence"/>
</dbReference>
<evidence type="ECO:0000313" key="2">
    <source>
        <dbReference type="Proteomes" id="UP000314294"/>
    </source>
</evidence>
<organism evidence="1 2">
    <name type="scientific">Liparis tanakae</name>
    <name type="common">Tanaka's snailfish</name>
    <dbReference type="NCBI Taxonomy" id="230148"/>
    <lineage>
        <taxon>Eukaryota</taxon>
        <taxon>Metazoa</taxon>
        <taxon>Chordata</taxon>
        <taxon>Craniata</taxon>
        <taxon>Vertebrata</taxon>
        <taxon>Euteleostomi</taxon>
        <taxon>Actinopterygii</taxon>
        <taxon>Neopterygii</taxon>
        <taxon>Teleostei</taxon>
        <taxon>Neoteleostei</taxon>
        <taxon>Acanthomorphata</taxon>
        <taxon>Eupercaria</taxon>
        <taxon>Perciformes</taxon>
        <taxon>Cottioidei</taxon>
        <taxon>Cottales</taxon>
        <taxon>Liparidae</taxon>
        <taxon>Liparis</taxon>
    </lineage>
</organism>
<reference evidence="1 2" key="1">
    <citation type="submission" date="2019-03" db="EMBL/GenBank/DDBJ databases">
        <title>First draft genome of Liparis tanakae, snailfish: a comprehensive survey of snailfish specific genes.</title>
        <authorList>
            <person name="Kim W."/>
            <person name="Song I."/>
            <person name="Jeong J.-H."/>
            <person name="Kim D."/>
            <person name="Kim S."/>
            <person name="Ryu S."/>
            <person name="Song J.Y."/>
            <person name="Lee S.K."/>
        </authorList>
    </citation>
    <scope>NUCLEOTIDE SEQUENCE [LARGE SCALE GENOMIC DNA]</scope>
    <source>
        <tissue evidence="1">Muscle</tissue>
    </source>
</reference>
<keyword evidence="2" id="KW-1185">Reference proteome</keyword>
<dbReference type="EMBL" id="SRLO01000370">
    <property type="protein sequence ID" value="TNN58812.1"/>
    <property type="molecule type" value="Genomic_DNA"/>
</dbReference>
<name>A0A4Z2H1N8_9TELE</name>
<evidence type="ECO:0000313" key="1">
    <source>
        <dbReference type="EMBL" id="TNN58812.1"/>
    </source>
</evidence>
<dbReference type="AlphaFoldDB" id="A0A4Z2H1N8"/>